<name>A0ABU1M3S5_9HYPH</name>
<proteinExistence type="predicted"/>
<accession>A0ABU1M3S5</accession>
<evidence type="ECO:0000313" key="2">
    <source>
        <dbReference type="Proteomes" id="UP001184614"/>
    </source>
</evidence>
<reference evidence="1 2" key="1">
    <citation type="submission" date="2023-07" db="EMBL/GenBank/DDBJ databases">
        <title>Sorghum-associated microbial communities from plants grown in Nebraska, USA.</title>
        <authorList>
            <person name="Schachtman D."/>
        </authorList>
    </citation>
    <scope>NUCLEOTIDE SEQUENCE [LARGE SCALE GENOMIC DNA]</scope>
    <source>
        <strain evidence="1 2">DS1730</strain>
    </source>
</reference>
<evidence type="ECO:0000313" key="1">
    <source>
        <dbReference type="EMBL" id="MDR6430705.1"/>
    </source>
</evidence>
<sequence>MQEISDAQVLFRKNPRKFYLEIFMRGAFENNEIERQAEVMLAQQNVLATRRFE</sequence>
<dbReference type="Proteomes" id="UP001184614">
    <property type="component" value="Unassembled WGS sequence"/>
</dbReference>
<dbReference type="RefSeq" id="WP_310009939.1">
    <property type="nucleotide sequence ID" value="NZ_JAVDQT010000001.1"/>
</dbReference>
<protein>
    <submittedName>
        <fullName evidence="1">Uncharacterized protein</fullName>
    </submittedName>
</protein>
<organism evidence="1 2">
    <name type="scientific">Brucella pseudogrignonensis</name>
    <dbReference type="NCBI Taxonomy" id="419475"/>
    <lineage>
        <taxon>Bacteria</taxon>
        <taxon>Pseudomonadati</taxon>
        <taxon>Pseudomonadota</taxon>
        <taxon>Alphaproteobacteria</taxon>
        <taxon>Hyphomicrobiales</taxon>
        <taxon>Brucellaceae</taxon>
        <taxon>Brucella/Ochrobactrum group</taxon>
        <taxon>Brucella</taxon>
    </lineage>
</organism>
<keyword evidence="2" id="KW-1185">Reference proteome</keyword>
<dbReference type="EMBL" id="JAVDQT010000001">
    <property type="protein sequence ID" value="MDR6430705.1"/>
    <property type="molecule type" value="Genomic_DNA"/>
</dbReference>
<gene>
    <name evidence="1" type="ORF">J2782_000410</name>
</gene>
<comment type="caution">
    <text evidence="1">The sequence shown here is derived from an EMBL/GenBank/DDBJ whole genome shotgun (WGS) entry which is preliminary data.</text>
</comment>